<protein>
    <submittedName>
        <fullName evidence="1">Uncharacterized protein</fullName>
    </submittedName>
</protein>
<dbReference type="STRING" id="6185.A0A094ZL46"/>
<accession>A0A094ZL46</accession>
<proteinExistence type="predicted"/>
<gene>
    <name evidence="1" type="ORF">MS3_02934</name>
</gene>
<organism evidence="1">
    <name type="scientific">Schistosoma haematobium</name>
    <name type="common">Blood fluke</name>
    <dbReference type="NCBI Taxonomy" id="6185"/>
    <lineage>
        <taxon>Eukaryota</taxon>
        <taxon>Metazoa</taxon>
        <taxon>Spiralia</taxon>
        <taxon>Lophotrochozoa</taxon>
        <taxon>Platyhelminthes</taxon>
        <taxon>Trematoda</taxon>
        <taxon>Digenea</taxon>
        <taxon>Strigeidida</taxon>
        <taxon>Schistosomatoidea</taxon>
        <taxon>Schistosomatidae</taxon>
        <taxon>Schistosoma</taxon>
    </lineage>
</organism>
<evidence type="ECO:0000313" key="1">
    <source>
        <dbReference type="EMBL" id="KGB34712.1"/>
    </source>
</evidence>
<reference evidence="1" key="1">
    <citation type="journal article" date="2012" name="Nat. Genet.">
        <title>Whole-genome sequence of Schistosoma haematobium.</title>
        <authorList>
            <person name="Young N.D."/>
            <person name="Jex A.R."/>
            <person name="Li B."/>
            <person name="Liu S."/>
            <person name="Yang L."/>
            <person name="Xiong Z."/>
            <person name="Li Y."/>
            <person name="Cantacessi C."/>
            <person name="Hall R.S."/>
            <person name="Xu X."/>
            <person name="Chen F."/>
            <person name="Wu X."/>
            <person name="Zerlotini A."/>
            <person name="Oliveira G."/>
            <person name="Hofmann A."/>
            <person name="Zhang G."/>
            <person name="Fang X."/>
            <person name="Kang Y."/>
            <person name="Campbell B.E."/>
            <person name="Loukas A."/>
            <person name="Ranganathan S."/>
            <person name="Rollinson D."/>
            <person name="Rinaldi G."/>
            <person name="Brindley P.J."/>
            <person name="Yang H."/>
            <person name="Wang J."/>
            <person name="Wang J."/>
            <person name="Gasser R.B."/>
        </authorList>
    </citation>
    <scope>NUCLEOTIDE SEQUENCE [LARGE SCALE GENOMIC DNA]</scope>
</reference>
<dbReference type="AlphaFoldDB" id="A0A094ZL46"/>
<sequence>MACQSVLIVAGRIDRDSNQEKLSKLLYDGLLAAFGEDLDKLDAQFLNCLTKPVNAIDSKECELYVYLYCAFQSSKYYLIEINYNTLNIVYNRQVGGSMFG</sequence>
<dbReference type="EMBL" id="KL250628">
    <property type="protein sequence ID" value="KGB34712.1"/>
    <property type="molecule type" value="Genomic_DNA"/>
</dbReference>
<name>A0A094ZL46_SCHHA</name>